<dbReference type="PANTHER" id="PTHR43857">
    <property type="entry name" value="BLR7761 PROTEIN"/>
    <property type="match status" value="1"/>
</dbReference>
<gene>
    <name evidence="1" type="ORF">LTR24_003076</name>
</gene>
<dbReference type="Proteomes" id="UP001345013">
    <property type="component" value="Unassembled WGS sequence"/>
</dbReference>
<comment type="caution">
    <text evidence="1">The sequence shown here is derived from an EMBL/GenBank/DDBJ whole genome shotgun (WGS) entry which is preliminary data.</text>
</comment>
<dbReference type="InterPro" id="IPR006175">
    <property type="entry name" value="YjgF/YER057c/UK114"/>
</dbReference>
<evidence type="ECO:0008006" key="3">
    <source>
        <dbReference type="Google" id="ProtNLM"/>
    </source>
</evidence>
<sequence length="185" mass="19712">MAPTHPAAKTTTTTHKTLLTTPNPFEQRFGYHRAVRRGPLICVSGTTAVKVFAAGPDAELDVDVDAYIDAKGERRLSEVQILHPGDAHKQAKTAMSVAVEAVRGLGGELEDVVRVRMFVANHEDCDKVGAAFKDIFGQSDWSEGDSGGSGDVEDTIGAAATMIVVPGGFVDKDMLVEIEVDAYVL</sequence>
<protein>
    <recommendedName>
        <fullName evidence="3">YjgF-like protein</fullName>
    </recommendedName>
</protein>
<dbReference type="SUPFAM" id="SSF55298">
    <property type="entry name" value="YjgF-like"/>
    <property type="match status" value="1"/>
</dbReference>
<name>A0ABR0KFT6_9EURO</name>
<dbReference type="EMBL" id="JAVRRG010000028">
    <property type="protein sequence ID" value="KAK5095364.1"/>
    <property type="molecule type" value="Genomic_DNA"/>
</dbReference>
<proteinExistence type="predicted"/>
<dbReference type="Gene3D" id="3.30.1330.40">
    <property type="entry name" value="RutC-like"/>
    <property type="match status" value="1"/>
</dbReference>
<keyword evidence="2" id="KW-1185">Reference proteome</keyword>
<evidence type="ECO:0000313" key="2">
    <source>
        <dbReference type="Proteomes" id="UP001345013"/>
    </source>
</evidence>
<dbReference type="PANTHER" id="PTHR43857:SF1">
    <property type="entry name" value="YJGH FAMILY PROTEIN"/>
    <property type="match status" value="1"/>
</dbReference>
<organism evidence="1 2">
    <name type="scientific">Lithohypha guttulata</name>
    <dbReference type="NCBI Taxonomy" id="1690604"/>
    <lineage>
        <taxon>Eukaryota</taxon>
        <taxon>Fungi</taxon>
        <taxon>Dikarya</taxon>
        <taxon>Ascomycota</taxon>
        <taxon>Pezizomycotina</taxon>
        <taxon>Eurotiomycetes</taxon>
        <taxon>Chaetothyriomycetidae</taxon>
        <taxon>Chaetothyriales</taxon>
        <taxon>Trichomeriaceae</taxon>
        <taxon>Lithohypha</taxon>
    </lineage>
</organism>
<dbReference type="Pfam" id="PF01042">
    <property type="entry name" value="Ribonuc_L-PSP"/>
    <property type="match status" value="1"/>
</dbReference>
<evidence type="ECO:0000313" key="1">
    <source>
        <dbReference type="EMBL" id="KAK5095364.1"/>
    </source>
</evidence>
<accession>A0ABR0KFT6</accession>
<reference evidence="1 2" key="1">
    <citation type="submission" date="2023-08" db="EMBL/GenBank/DDBJ databases">
        <title>Black Yeasts Isolated from many extreme environments.</title>
        <authorList>
            <person name="Coleine C."/>
            <person name="Stajich J.E."/>
            <person name="Selbmann L."/>
        </authorList>
    </citation>
    <scope>NUCLEOTIDE SEQUENCE [LARGE SCALE GENOMIC DNA]</scope>
    <source>
        <strain evidence="1 2">CCFEE 5885</strain>
    </source>
</reference>
<dbReference type="InterPro" id="IPR035959">
    <property type="entry name" value="RutC-like_sf"/>
</dbReference>